<name>A0AA50KFJ4_9GAMM</name>
<dbReference type="Proteomes" id="UP001236800">
    <property type="component" value="Chromosome"/>
</dbReference>
<dbReference type="RefSeq" id="WP_306684567.1">
    <property type="nucleotide sequence ID" value="NZ_CP132914.1"/>
</dbReference>
<sequence>MFFVYGVSMTLAKNQAAKKCCTSVGAHPNRRQLSPDEYQAKLDDMAQHLFETMKPQRLSHSLSTPALCQQYIVLAMTQEAHRDVHIRYHKLSDKVNPKTKKPIINLVVFNGEAAA</sequence>
<dbReference type="KEGG" id="sog:RA178_03600"/>
<dbReference type="GeneID" id="301338238"/>
<proteinExistence type="predicted"/>
<organism evidence="1">
    <name type="scientific">Shewanella oncorhynchi</name>
    <dbReference type="NCBI Taxonomy" id="2726434"/>
    <lineage>
        <taxon>Bacteria</taxon>
        <taxon>Pseudomonadati</taxon>
        <taxon>Pseudomonadota</taxon>
        <taxon>Gammaproteobacteria</taxon>
        <taxon>Alteromonadales</taxon>
        <taxon>Shewanellaceae</taxon>
        <taxon>Shewanella</taxon>
    </lineage>
</organism>
<gene>
    <name evidence="1" type="ORF">RA178_03600</name>
</gene>
<dbReference type="AlphaFoldDB" id="A0AA50KFJ4"/>
<reference evidence="1" key="1">
    <citation type="submission" date="2023-08" db="EMBL/GenBank/DDBJ databases">
        <title>Complete genome sequence of Shewanella oncorhynchi Z-P2, a siderophore putrebactin-producing bacterium.</title>
        <authorList>
            <person name="Zhang Y."/>
        </authorList>
    </citation>
    <scope>NUCLEOTIDE SEQUENCE</scope>
    <source>
        <strain evidence="1">Z-P2</strain>
    </source>
</reference>
<dbReference type="EMBL" id="CP132914">
    <property type="protein sequence ID" value="WMB73721.1"/>
    <property type="molecule type" value="Genomic_DNA"/>
</dbReference>
<accession>A0AA50KFJ4</accession>
<evidence type="ECO:0000313" key="1">
    <source>
        <dbReference type="EMBL" id="WMB73721.1"/>
    </source>
</evidence>
<protein>
    <submittedName>
        <fullName evidence="1">Uncharacterized protein</fullName>
    </submittedName>
</protein>